<gene>
    <name evidence="8" type="ORF">C9I89_16685</name>
</gene>
<evidence type="ECO:0000313" key="9">
    <source>
        <dbReference type="Proteomes" id="UP000240904"/>
    </source>
</evidence>
<organism evidence="8 9">
    <name type="scientific">Photobacterium lipolyticum</name>
    <dbReference type="NCBI Taxonomy" id="266810"/>
    <lineage>
        <taxon>Bacteria</taxon>
        <taxon>Pseudomonadati</taxon>
        <taxon>Pseudomonadota</taxon>
        <taxon>Gammaproteobacteria</taxon>
        <taxon>Vibrionales</taxon>
        <taxon>Vibrionaceae</taxon>
        <taxon>Photobacterium</taxon>
    </lineage>
</organism>
<evidence type="ECO:0000313" key="8">
    <source>
        <dbReference type="EMBL" id="PSW03765.1"/>
    </source>
</evidence>
<evidence type="ECO:0000259" key="7">
    <source>
        <dbReference type="PROSITE" id="PS50885"/>
    </source>
</evidence>
<dbReference type="Gene3D" id="1.10.287.950">
    <property type="entry name" value="Methyl-accepting chemotaxis protein"/>
    <property type="match status" value="1"/>
</dbReference>
<dbReference type="PROSITE" id="PS50885">
    <property type="entry name" value="HAMP"/>
    <property type="match status" value="1"/>
</dbReference>
<dbReference type="AlphaFoldDB" id="A0A2T3MUX8"/>
<feature type="transmembrane region" description="Helical" evidence="5">
    <location>
        <begin position="192"/>
        <end position="213"/>
    </location>
</feature>
<dbReference type="GO" id="GO:0007165">
    <property type="term" value="P:signal transduction"/>
    <property type="evidence" value="ECO:0007669"/>
    <property type="project" value="UniProtKB-KW"/>
</dbReference>
<dbReference type="FunFam" id="1.10.287.950:FF:000001">
    <property type="entry name" value="Methyl-accepting chemotaxis sensory transducer"/>
    <property type="match status" value="1"/>
</dbReference>
<dbReference type="PANTHER" id="PTHR32089:SF120">
    <property type="entry name" value="METHYL-ACCEPTING CHEMOTAXIS PROTEIN TLPQ"/>
    <property type="match status" value="1"/>
</dbReference>
<dbReference type="PANTHER" id="PTHR32089">
    <property type="entry name" value="METHYL-ACCEPTING CHEMOTAXIS PROTEIN MCPB"/>
    <property type="match status" value="1"/>
</dbReference>
<comment type="caution">
    <text evidence="8">The sequence shown here is derived from an EMBL/GenBank/DDBJ whole genome shotgun (WGS) entry which is preliminary data.</text>
</comment>
<dbReference type="SUPFAM" id="SSF58104">
    <property type="entry name" value="Methyl-accepting chemotaxis protein (MCP) signaling domain"/>
    <property type="match status" value="1"/>
</dbReference>
<accession>A0A2T3MUX8</accession>
<evidence type="ECO:0000256" key="5">
    <source>
        <dbReference type="SAM" id="Phobius"/>
    </source>
</evidence>
<dbReference type="OrthoDB" id="7054443at2"/>
<comment type="subcellular location">
    <subcellularLocation>
        <location evidence="1">Membrane</location>
    </subcellularLocation>
</comment>
<dbReference type="SMART" id="SM00283">
    <property type="entry name" value="MA"/>
    <property type="match status" value="1"/>
</dbReference>
<dbReference type="InterPro" id="IPR024478">
    <property type="entry name" value="HlyB_4HB_MCP"/>
</dbReference>
<feature type="domain" description="Methyl-accepting transducer" evidence="6">
    <location>
        <begin position="270"/>
        <end position="506"/>
    </location>
</feature>
<name>A0A2T3MUX8_9GAMM</name>
<dbReference type="Proteomes" id="UP000240904">
    <property type="component" value="Unassembled WGS sequence"/>
</dbReference>
<dbReference type="Pfam" id="PF00015">
    <property type="entry name" value="MCPsignal"/>
    <property type="match status" value="1"/>
</dbReference>
<evidence type="ECO:0000256" key="1">
    <source>
        <dbReference type="ARBA" id="ARBA00004370"/>
    </source>
</evidence>
<keyword evidence="5" id="KW-0812">Transmembrane</keyword>
<dbReference type="RefSeq" id="WP_107284457.1">
    <property type="nucleotide sequence ID" value="NZ_PYMC01000013.1"/>
</dbReference>
<sequence length="543" mass="59076">MFLKNLSIGKKIAVAFTTIAVVNVGLGLFLVSELGKIKQELLNFTDDTLPAMQHVDGIRDKMSYWRRTQFAVLAVNDPAEIRQTIQRNELVRQEIQTGLAAYGKSVWPGEEEQTFNRLLTSWNHYIGTMAKFNKAMLAMDKTSAHPILAQSLSQFEGIESDINVLIDLLQGAIDENRGSILRSVTSLNTTSITSNILILVIMIVMTLLLTRIICGPLRLVVEQANSIANGNLANKLNRDAIGNDELGELADSSLKMQNNLRQLIDEIITAVTQLSSAVEEMTHISDMSANGMKEQQHQITQVATAMTEMKAAVGDVARNTEDSASQATGANNKAQEGARDNELMVNSIQNVAVTIEQTGITVSELEQQSKQINVVLDVIRGIAEQTNLLALNAAIEAARAGESGRGFAVVADEVRTLAGRTQDSTGEITAIIEKLQQMAKQAKDATERSQTSIDTCVVQGTHSQQIMLSIEESIAHIADMGSEIASACSQQDSVADELSRNIENIHVTSQEVAQGSEQTAQACRELSQLSVQLQDAMGRFKLN</sequence>
<reference evidence="8 9" key="1">
    <citation type="submission" date="2018-03" db="EMBL/GenBank/DDBJ databases">
        <title>Whole genome sequencing of Histamine producing bacteria.</title>
        <authorList>
            <person name="Butler K."/>
        </authorList>
    </citation>
    <scope>NUCLEOTIDE SEQUENCE [LARGE SCALE GENOMIC DNA]</scope>
    <source>
        <strain evidence="8 9">DSM 16190</strain>
    </source>
</reference>
<dbReference type="CDD" id="cd06225">
    <property type="entry name" value="HAMP"/>
    <property type="match status" value="1"/>
</dbReference>
<dbReference type="SMART" id="SM00304">
    <property type="entry name" value="HAMP"/>
    <property type="match status" value="1"/>
</dbReference>
<protein>
    <submittedName>
        <fullName evidence="8">Methyl-accepting chemotaxis protein</fullName>
    </submittedName>
</protein>
<dbReference type="InterPro" id="IPR003660">
    <property type="entry name" value="HAMP_dom"/>
</dbReference>
<dbReference type="InterPro" id="IPR004089">
    <property type="entry name" value="MCPsignal_dom"/>
</dbReference>
<dbReference type="PROSITE" id="PS50111">
    <property type="entry name" value="CHEMOTAXIS_TRANSDUC_2"/>
    <property type="match status" value="1"/>
</dbReference>
<dbReference type="CDD" id="cd11386">
    <property type="entry name" value="MCP_signal"/>
    <property type="match status" value="1"/>
</dbReference>
<evidence type="ECO:0000256" key="3">
    <source>
        <dbReference type="ARBA" id="ARBA00029447"/>
    </source>
</evidence>
<dbReference type="Pfam" id="PF12729">
    <property type="entry name" value="4HB_MCP_1"/>
    <property type="match status" value="1"/>
</dbReference>
<evidence type="ECO:0000259" key="6">
    <source>
        <dbReference type="PROSITE" id="PS50111"/>
    </source>
</evidence>
<proteinExistence type="inferred from homology"/>
<feature type="transmembrane region" description="Helical" evidence="5">
    <location>
        <begin position="12"/>
        <end position="31"/>
    </location>
</feature>
<keyword evidence="2 4" id="KW-0807">Transducer</keyword>
<dbReference type="GO" id="GO:0006935">
    <property type="term" value="P:chemotaxis"/>
    <property type="evidence" value="ECO:0007669"/>
    <property type="project" value="UniProtKB-ARBA"/>
</dbReference>
<keyword evidence="5" id="KW-1133">Transmembrane helix</keyword>
<comment type="similarity">
    <text evidence="3">Belongs to the methyl-accepting chemotaxis (MCP) protein family.</text>
</comment>
<dbReference type="GO" id="GO:0016020">
    <property type="term" value="C:membrane"/>
    <property type="evidence" value="ECO:0007669"/>
    <property type="project" value="UniProtKB-SubCell"/>
</dbReference>
<feature type="domain" description="HAMP" evidence="7">
    <location>
        <begin position="211"/>
        <end position="265"/>
    </location>
</feature>
<keyword evidence="9" id="KW-1185">Reference proteome</keyword>
<evidence type="ECO:0000256" key="4">
    <source>
        <dbReference type="PROSITE-ProRule" id="PRU00284"/>
    </source>
</evidence>
<keyword evidence="5" id="KW-0472">Membrane</keyword>
<evidence type="ECO:0000256" key="2">
    <source>
        <dbReference type="ARBA" id="ARBA00023224"/>
    </source>
</evidence>
<dbReference type="EMBL" id="PYMC01000013">
    <property type="protein sequence ID" value="PSW03765.1"/>
    <property type="molecule type" value="Genomic_DNA"/>
</dbReference>